<evidence type="ECO:0000259" key="6">
    <source>
        <dbReference type="PROSITE" id="PS50977"/>
    </source>
</evidence>
<keyword evidence="8" id="KW-1185">Reference proteome</keyword>
<keyword evidence="2 4" id="KW-0238">DNA-binding</keyword>
<dbReference type="PROSITE" id="PS50977">
    <property type="entry name" value="HTH_TETR_2"/>
    <property type="match status" value="1"/>
</dbReference>
<evidence type="ECO:0000256" key="3">
    <source>
        <dbReference type="ARBA" id="ARBA00023163"/>
    </source>
</evidence>
<dbReference type="Proteomes" id="UP001596112">
    <property type="component" value="Unassembled WGS sequence"/>
</dbReference>
<evidence type="ECO:0000313" key="7">
    <source>
        <dbReference type="EMBL" id="MFC5813036.1"/>
    </source>
</evidence>
<accession>A0ABW1BJS7</accession>
<gene>
    <name evidence="7" type="ORF">ACFQGO_36950</name>
</gene>
<feature type="region of interest" description="Disordered" evidence="5">
    <location>
        <begin position="1"/>
        <end position="27"/>
    </location>
</feature>
<evidence type="ECO:0000313" key="8">
    <source>
        <dbReference type="Proteomes" id="UP001596112"/>
    </source>
</evidence>
<dbReference type="RefSeq" id="WP_272173527.1">
    <property type="nucleotide sequence ID" value="NZ_JAQOSL010000158.1"/>
</dbReference>
<evidence type="ECO:0000256" key="5">
    <source>
        <dbReference type="SAM" id="MobiDB-lite"/>
    </source>
</evidence>
<feature type="DNA-binding region" description="H-T-H motif" evidence="4">
    <location>
        <begin position="50"/>
        <end position="69"/>
    </location>
</feature>
<dbReference type="InterPro" id="IPR001647">
    <property type="entry name" value="HTH_TetR"/>
</dbReference>
<evidence type="ECO:0000256" key="2">
    <source>
        <dbReference type="ARBA" id="ARBA00023125"/>
    </source>
</evidence>
<feature type="domain" description="HTH tetR-type" evidence="6">
    <location>
        <begin position="27"/>
        <end position="87"/>
    </location>
</feature>
<dbReference type="Gene3D" id="1.10.357.10">
    <property type="entry name" value="Tetracycline Repressor, domain 2"/>
    <property type="match status" value="1"/>
</dbReference>
<dbReference type="SUPFAM" id="SSF46689">
    <property type="entry name" value="Homeodomain-like"/>
    <property type="match status" value="1"/>
</dbReference>
<sequence>MVPFDPSRQRRDGERSGIRAPKQERSQRSFERVLDTALELLMEKGYAGFALTEVSRRSGVSIGSIYTRVDGKDDLLRAAQERFQHRMLAEHRQLADPDRWNGEPLGRLVPALIAELARMLARNGGILGAFQQRGATDPEIAAVGKAGYTDLRDRFTALLLARPDEIRHPDPSRAVGSCFVTVYAALARALALDTSAEAAEGSDLGTLVEDLGAMCLAFLLHEAAD</sequence>
<dbReference type="InterPro" id="IPR009057">
    <property type="entry name" value="Homeodomain-like_sf"/>
</dbReference>
<dbReference type="PANTHER" id="PTHR30055:SF234">
    <property type="entry name" value="HTH-TYPE TRANSCRIPTIONAL REGULATOR BETI"/>
    <property type="match status" value="1"/>
</dbReference>
<name>A0ABW1BJS7_9ACTN</name>
<comment type="caution">
    <text evidence="7">The sequence shown here is derived from an EMBL/GenBank/DDBJ whole genome shotgun (WGS) entry which is preliminary data.</text>
</comment>
<evidence type="ECO:0000256" key="4">
    <source>
        <dbReference type="PROSITE-ProRule" id="PRU00335"/>
    </source>
</evidence>
<proteinExistence type="predicted"/>
<dbReference type="Pfam" id="PF00440">
    <property type="entry name" value="TetR_N"/>
    <property type="match status" value="1"/>
</dbReference>
<protein>
    <submittedName>
        <fullName evidence="7">TetR/AcrR family transcriptional regulator</fullName>
    </submittedName>
</protein>
<dbReference type="InterPro" id="IPR050109">
    <property type="entry name" value="HTH-type_TetR-like_transc_reg"/>
</dbReference>
<evidence type="ECO:0000256" key="1">
    <source>
        <dbReference type="ARBA" id="ARBA00023015"/>
    </source>
</evidence>
<feature type="compositionally biased region" description="Basic and acidic residues" evidence="5">
    <location>
        <begin position="7"/>
        <end position="27"/>
    </location>
</feature>
<dbReference type="PRINTS" id="PR00455">
    <property type="entry name" value="HTHTETR"/>
</dbReference>
<organism evidence="7 8">
    <name type="scientific">Streptomyces heilongjiangensis</name>
    <dbReference type="NCBI Taxonomy" id="945052"/>
    <lineage>
        <taxon>Bacteria</taxon>
        <taxon>Bacillati</taxon>
        <taxon>Actinomycetota</taxon>
        <taxon>Actinomycetes</taxon>
        <taxon>Kitasatosporales</taxon>
        <taxon>Streptomycetaceae</taxon>
        <taxon>Streptomyces</taxon>
    </lineage>
</organism>
<keyword evidence="1" id="KW-0805">Transcription regulation</keyword>
<dbReference type="EMBL" id="JBHSNZ010000049">
    <property type="protein sequence ID" value="MFC5813036.1"/>
    <property type="molecule type" value="Genomic_DNA"/>
</dbReference>
<dbReference type="PANTHER" id="PTHR30055">
    <property type="entry name" value="HTH-TYPE TRANSCRIPTIONAL REGULATOR RUTR"/>
    <property type="match status" value="1"/>
</dbReference>
<reference evidence="8" key="1">
    <citation type="journal article" date="2019" name="Int. J. Syst. Evol. Microbiol.">
        <title>The Global Catalogue of Microorganisms (GCM) 10K type strain sequencing project: providing services to taxonomists for standard genome sequencing and annotation.</title>
        <authorList>
            <consortium name="The Broad Institute Genomics Platform"/>
            <consortium name="The Broad Institute Genome Sequencing Center for Infectious Disease"/>
            <person name="Wu L."/>
            <person name="Ma J."/>
        </authorList>
    </citation>
    <scope>NUCLEOTIDE SEQUENCE [LARGE SCALE GENOMIC DNA]</scope>
    <source>
        <strain evidence="8">JCM 9918</strain>
    </source>
</reference>
<keyword evidence="3" id="KW-0804">Transcription</keyword>